<evidence type="ECO:0000256" key="5">
    <source>
        <dbReference type="SAM" id="MobiDB-lite"/>
    </source>
</evidence>
<dbReference type="Pfam" id="PF00664">
    <property type="entry name" value="ABC_membrane"/>
    <property type="match status" value="1"/>
</dbReference>
<dbReference type="OrthoDB" id="311344at2"/>
<feature type="transmembrane region" description="Helical" evidence="6">
    <location>
        <begin position="417"/>
        <end position="440"/>
    </location>
</feature>
<dbReference type="GO" id="GO:0016887">
    <property type="term" value="F:ATP hydrolysis activity"/>
    <property type="evidence" value="ECO:0007669"/>
    <property type="project" value="InterPro"/>
</dbReference>
<evidence type="ECO:0000313" key="10">
    <source>
        <dbReference type="Proteomes" id="UP000318384"/>
    </source>
</evidence>
<keyword evidence="4 6" id="KW-0472">Membrane</keyword>
<dbReference type="GO" id="GO:0005886">
    <property type="term" value="C:plasma membrane"/>
    <property type="evidence" value="ECO:0007669"/>
    <property type="project" value="UniProtKB-SubCell"/>
</dbReference>
<dbReference type="InterPro" id="IPR039421">
    <property type="entry name" value="Type_1_exporter"/>
</dbReference>
<dbReference type="PANTHER" id="PTHR43394">
    <property type="entry name" value="ATP-DEPENDENT PERMEASE MDL1, MITOCHONDRIAL"/>
    <property type="match status" value="1"/>
</dbReference>
<dbReference type="AlphaFoldDB" id="A0A517WQD5"/>
<feature type="transmembrane region" description="Helical" evidence="6">
    <location>
        <begin position="226"/>
        <end position="255"/>
    </location>
</feature>
<dbReference type="EMBL" id="CP037422">
    <property type="protein sequence ID" value="QDU07470.1"/>
    <property type="molecule type" value="Genomic_DNA"/>
</dbReference>
<keyword evidence="2 6" id="KW-0812">Transmembrane</keyword>
<keyword evidence="3 6" id="KW-1133">Transmembrane helix</keyword>
<dbReference type="SUPFAM" id="SSF52540">
    <property type="entry name" value="P-loop containing nucleoside triphosphate hydrolases"/>
    <property type="match status" value="1"/>
</dbReference>
<feature type="domain" description="ABC transmembrane type-1" evidence="8">
    <location>
        <begin position="194"/>
        <end position="475"/>
    </location>
</feature>
<keyword evidence="10" id="KW-1185">Reference proteome</keyword>
<feature type="region of interest" description="Disordered" evidence="5">
    <location>
        <begin position="1"/>
        <end position="20"/>
    </location>
</feature>
<dbReference type="Gene3D" id="1.20.1560.10">
    <property type="entry name" value="ABC transporter type 1, transmembrane domain"/>
    <property type="match status" value="1"/>
</dbReference>
<dbReference type="Proteomes" id="UP000318384">
    <property type="component" value="Chromosome"/>
</dbReference>
<dbReference type="InterPro" id="IPR027417">
    <property type="entry name" value="P-loop_NTPase"/>
</dbReference>
<evidence type="ECO:0000256" key="3">
    <source>
        <dbReference type="ARBA" id="ARBA00022989"/>
    </source>
</evidence>
<keyword evidence="9" id="KW-0067">ATP-binding</keyword>
<gene>
    <name evidence="9" type="primary">hlyB</name>
    <name evidence="9" type="ORF">V202x_08250</name>
</gene>
<organism evidence="9 10">
    <name type="scientific">Gimesia aquarii</name>
    <dbReference type="NCBI Taxonomy" id="2527964"/>
    <lineage>
        <taxon>Bacteria</taxon>
        <taxon>Pseudomonadati</taxon>
        <taxon>Planctomycetota</taxon>
        <taxon>Planctomycetia</taxon>
        <taxon>Planctomycetales</taxon>
        <taxon>Planctomycetaceae</taxon>
        <taxon>Gimesia</taxon>
    </lineage>
</organism>
<protein>
    <submittedName>
        <fullName evidence="9">Alpha-hemolysin translocation ATP-binding protein HlyB</fullName>
    </submittedName>
</protein>
<reference evidence="9 10" key="1">
    <citation type="submission" date="2019-03" db="EMBL/GenBank/DDBJ databases">
        <title>Deep-cultivation of Planctomycetes and their phenomic and genomic characterization uncovers novel biology.</title>
        <authorList>
            <person name="Wiegand S."/>
            <person name="Jogler M."/>
            <person name="Boedeker C."/>
            <person name="Pinto D."/>
            <person name="Vollmers J."/>
            <person name="Rivas-Marin E."/>
            <person name="Kohn T."/>
            <person name="Peeters S.H."/>
            <person name="Heuer A."/>
            <person name="Rast P."/>
            <person name="Oberbeckmann S."/>
            <person name="Bunk B."/>
            <person name="Jeske O."/>
            <person name="Meyerdierks A."/>
            <person name="Storesund J.E."/>
            <person name="Kallscheuer N."/>
            <person name="Luecker S."/>
            <person name="Lage O.M."/>
            <person name="Pohl T."/>
            <person name="Merkel B.J."/>
            <person name="Hornburger P."/>
            <person name="Mueller R.-W."/>
            <person name="Bruemmer F."/>
            <person name="Labrenz M."/>
            <person name="Spormann A.M."/>
            <person name="Op den Camp H."/>
            <person name="Overmann J."/>
            <person name="Amann R."/>
            <person name="Jetten M.S.M."/>
            <person name="Mascher T."/>
            <person name="Medema M.H."/>
            <person name="Devos D.P."/>
            <person name="Kaster A.-K."/>
            <person name="Ovreas L."/>
            <person name="Rohde M."/>
            <person name="Galperin M.Y."/>
            <person name="Jogler C."/>
        </authorList>
    </citation>
    <scope>NUCLEOTIDE SEQUENCE [LARGE SCALE GENOMIC DNA]</scope>
    <source>
        <strain evidence="9 10">V202</strain>
    </source>
</reference>
<name>A0A517WQD5_9PLAN</name>
<evidence type="ECO:0000259" key="8">
    <source>
        <dbReference type="PROSITE" id="PS50929"/>
    </source>
</evidence>
<feature type="transmembrane region" description="Helical" evidence="6">
    <location>
        <begin position="193"/>
        <end position="214"/>
    </location>
</feature>
<dbReference type="PROSITE" id="PS50893">
    <property type="entry name" value="ABC_TRANSPORTER_2"/>
    <property type="match status" value="1"/>
</dbReference>
<dbReference type="GO" id="GO:0005524">
    <property type="term" value="F:ATP binding"/>
    <property type="evidence" value="ECO:0007669"/>
    <property type="project" value="UniProtKB-KW"/>
</dbReference>
<evidence type="ECO:0000313" key="9">
    <source>
        <dbReference type="EMBL" id="QDU07470.1"/>
    </source>
</evidence>
<dbReference type="InterPro" id="IPR011527">
    <property type="entry name" value="ABC1_TM_dom"/>
</dbReference>
<keyword evidence="9" id="KW-0547">Nucleotide-binding</keyword>
<dbReference type="PROSITE" id="PS50929">
    <property type="entry name" value="ABC_TM1F"/>
    <property type="match status" value="1"/>
</dbReference>
<feature type="transmembrane region" description="Helical" evidence="6">
    <location>
        <begin position="311"/>
        <end position="331"/>
    </location>
</feature>
<dbReference type="Pfam" id="PF00005">
    <property type="entry name" value="ABC_tran"/>
    <property type="match status" value="1"/>
</dbReference>
<dbReference type="GO" id="GO:0015421">
    <property type="term" value="F:ABC-type oligopeptide transporter activity"/>
    <property type="evidence" value="ECO:0007669"/>
    <property type="project" value="TreeGrafter"/>
</dbReference>
<evidence type="ECO:0000256" key="2">
    <source>
        <dbReference type="ARBA" id="ARBA00022692"/>
    </source>
</evidence>
<dbReference type="InterPro" id="IPR003439">
    <property type="entry name" value="ABC_transporter-like_ATP-bd"/>
</dbReference>
<evidence type="ECO:0000256" key="6">
    <source>
        <dbReference type="SAM" id="Phobius"/>
    </source>
</evidence>
<dbReference type="InterPro" id="IPR036640">
    <property type="entry name" value="ABC1_TM_sf"/>
</dbReference>
<proteinExistence type="predicted"/>
<accession>A0A517WQD5</accession>
<evidence type="ECO:0000259" key="7">
    <source>
        <dbReference type="PROSITE" id="PS50893"/>
    </source>
</evidence>
<comment type="subcellular location">
    <subcellularLocation>
        <location evidence="1">Cell membrane</location>
        <topology evidence="1">Multi-pass membrane protein</topology>
    </subcellularLocation>
</comment>
<evidence type="ECO:0000256" key="1">
    <source>
        <dbReference type="ARBA" id="ARBA00004651"/>
    </source>
</evidence>
<feature type="domain" description="ABC transporter" evidence="7">
    <location>
        <begin position="508"/>
        <end position="732"/>
    </location>
</feature>
<dbReference type="PANTHER" id="PTHR43394:SF4">
    <property type="entry name" value="TOXIN SECRETION ABC TRANSPORTER ATP-BINDING PROTEIN"/>
    <property type="match status" value="1"/>
</dbReference>
<dbReference type="RefSeq" id="WP_145171439.1">
    <property type="nucleotide sequence ID" value="NZ_CP037422.1"/>
</dbReference>
<dbReference type="SUPFAM" id="SSF90123">
    <property type="entry name" value="ABC transporter transmembrane region"/>
    <property type="match status" value="1"/>
</dbReference>
<evidence type="ECO:0000256" key="4">
    <source>
        <dbReference type="ARBA" id="ARBA00023136"/>
    </source>
</evidence>
<sequence>MSTTPPNNVDPTTESDSKSVQGDIKAAAWLFEQLAVDTGHSADRSRIRRALIEASSARTAETGDDWWNWLVEASRSLGLKDKVMDCTFRELMDITKEGGKIITRVGEPHRWTAILSSKRRRFQVLQPHREKNQIWLSARRMRRALQITNRDEVIRCLVIKPDLTASDFSTMDKHEREPLNRVMALFKPESSDIWIVVIYALVTGLLALATPLAVETLVNTVAFGRLLQPVIILAIMLLAFLSFSAVLLGLQTYVVEIIQRRLFARVSADLAYRLPRVVPAAIEGQSGRELVNRFFDVVTAQKASSALMLDGISLVLTTLIGMTVLAFYHPWLLGFDMVLLALIAFVIFVLGRGAVKSSIKESKAKYNVAAWLEDVVGCPTAFRYRGAGEFALDQADHLTYEYLSARKKHFRIVMRQIIFALGMQAVASTALLGLGGWLVITNQLTLGQLVAAELIVTVIVGSFAKSGKHLQSYYDLLASVDKLGILFDLPMERQDGLLTLSHDKPIEVIVSNVSYELPHHLSHDESINLTVARGARMMLMGPCGSGKSQLLDLLFGLRVPAEGHVAINGVDPRDLRPDVLRKHVALVRDIELFSGSLEENVHLERPDVSTSDVREALERVGLIDDVLRLPDGINTHIVETGFPLTTNQLRKLMIARAIVGRPRLLLIDGMIDAFSDEEAEQLTNMLVDPKRLWTLIMVTGRQSLANSGTVIQTFGEDGIISTREETDDNETTA</sequence>
<dbReference type="Gene3D" id="3.40.50.300">
    <property type="entry name" value="P-loop containing nucleotide triphosphate hydrolases"/>
    <property type="match status" value="1"/>
</dbReference>
<feature type="transmembrane region" description="Helical" evidence="6">
    <location>
        <begin position="337"/>
        <end position="355"/>
    </location>
</feature>